<accession>A0A9Q8UW85</accession>
<name>A0A9Q8UW85_PASFU</name>
<reference evidence="1" key="1">
    <citation type="submission" date="2021-12" db="EMBL/GenBank/DDBJ databases">
        <authorList>
            <person name="Zaccaron A."/>
            <person name="Stergiopoulos I."/>
        </authorList>
    </citation>
    <scope>NUCLEOTIDE SEQUENCE</scope>
    <source>
        <strain evidence="1">Race5_Kim</strain>
    </source>
</reference>
<dbReference type="AlphaFoldDB" id="A0A9Q8UW85"/>
<organism evidence="1 2">
    <name type="scientific">Passalora fulva</name>
    <name type="common">Tomato leaf mold</name>
    <name type="synonym">Cladosporium fulvum</name>
    <dbReference type="NCBI Taxonomy" id="5499"/>
    <lineage>
        <taxon>Eukaryota</taxon>
        <taxon>Fungi</taxon>
        <taxon>Dikarya</taxon>
        <taxon>Ascomycota</taxon>
        <taxon>Pezizomycotina</taxon>
        <taxon>Dothideomycetes</taxon>
        <taxon>Dothideomycetidae</taxon>
        <taxon>Mycosphaerellales</taxon>
        <taxon>Mycosphaerellaceae</taxon>
        <taxon>Fulvia</taxon>
    </lineage>
</organism>
<dbReference type="KEGG" id="ffu:CLAFUR5_13436"/>
<proteinExistence type="predicted"/>
<keyword evidence="2" id="KW-1185">Reference proteome</keyword>
<evidence type="ECO:0000313" key="1">
    <source>
        <dbReference type="EMBL" id="UJO24642.1"/>
    </source>
</evidence>
<dbReference type="RefSeq" id="XP_047769008.1">
    <property type="nucleotide sequence ID" value="XM_047912584.1"/>
</dbReference>
<evidence type="ECO:0000313" key="2">
    <source>
        <dbReference type="Proteomes" id="UP000756132"/>
    </source>
</evidence>
<protein>
    <submittedName>
        <fullName evidence="1">Uncharacterized protein</fullName>
    </submittedName>
</protein>
<dbReference type="GeneID" id="71993314"/>
<dbReference type="Proteomes" id="UP000756132">
    <property type="component" value="Chromosome 12"/>
</dbReference>
<reference evidence="1" key="2">
    <citation type="journal article" date="2022" name="Microb. Genom.">
        <title>A chromosome-scale genome assembly of the tomato pathogen Cladosporium fulvum reveals a compartmentalized genome architecture and the presence of a dispensable chromosome.</title>
        <authorList>
            <person name="Zaccaron A.Z."/>
            <person name="Chen L.H."/>
            <person name="Samaras A."/>
            <person name="Stergiopoulos I."/>
        </authorList>
    </citation>
    <scope>NUCLEOTIDE SEQUENCE</scope>
    <source>
        <strain evidence="1">Race5_Kim</strain>
    </source>
</reference>
<dbReference type="EMBL" id="CP090174">
    <property type="protein sequence ID" value="UJO24642.1"/>
    <property type="molecule type" value="Genomic_DNA"/>
</dbReference>
<sequence length="296" mass="32949">MQNTTIPQSNAFNSAVDSGHFEDLPHEVVELIAGQADGSTLKALRLVNRLVKAIIPKPFAVRLFGNFNIRTTPQDLRNALQLQGDVDFTQYARKIQLWWLKDFKNEDEVAGLLQVLLNKSIGLKSICIRLDRWPSGLSIEQRRHFTSTILRAIQDASLPTFREFNIWGGKIDIGAIQACIEVHKGSLPHFEYTCTMGDHTAWDKCLQTISESRIESLRLEENGHSVPAYLSAVTGRESAGIPPVKLVEVVRAPGSNRIQTYHIFGTCAHLRGREAVRAGIAVILGARGRMTQQTEG</sequence>
<gene>
    <name evidence="1" type="ORF">CLAFUR5_13436</name>
</gene>